<dbReference type="Proteomes" id="UP000218160">
    <property type="component" value="Chromosome 1"/>
</dbReference>
<evidence type="ECO:0000313" key="2">
    <source>
        <dbReference type="EMBL" id="ATF09095.1"/>
    </source>
</evidence>
<dbReference type="GO" id="GO:0051537">
    <property type="term" value="F:2 iron, 2 sulfur cluster binding"/>
    <property type="evidence" value="ECO:0007669"/>
    <property type="project" value="InterPro"/>
</dbReference>
<dbReference type="RefSeq" id="WP_096618893.1">
    <property type="nucleotide sequence ID" value="NZ_CP020660.1"/>
</dbReference>
<gene>
    <name evidence="2" type="ORF">BTN50_0568</name>
</gene>
<dbReference type="InterPro" id="IPR001041">
    <property type="entry name" value="2Fe-2S_ferredoxin-type"/>
</dbReference>
<dbReference type="InterPro" id="IPR012675">
    <property type="entry name" value="Beta-grasp_dom_sf"/>
</dbReference>
<feature type="domain" description="2Fe-2S ferredoxin-type" evidence="1">
    <location>
        <begin position="2"/>
        <end position="94"/>
    </location>
</feature>
<name>A0A291B7X5_9GAMM</name>
<sequence>MPIVTFLKTGNSINLPNHSSLIDLEDSRDNEVSFGCQSAACGTCLIDVVSGMQNISLRNEDEQDLLETLDLDDEKLRLACQCVVHGDIIINPQS</sequence>
<dbReference type="AlphaFoldDB" id="A0A291B7X5"/>
<dbReference type="InterPro" id="IPR036010">
    <property type="entry name" value="2Fe-2S_ferredoxin-like_sf"/>
</dbReference>
<dbReference type="InterPro" id="IPR006058">
    <property type="entry name" value="2Fe2S_fd_BS"/>
</dbReference>
<dbReference type="KEGG" id="elux:BTN50_0568"/>
<proteinExistence type="predicted"/>
<keyword evidence="3" id="KW-1185">Reference proteome</keyword>
<dbReference type="PROSITE" id="PS51085">
    <property type="entry name" value="2FE2S_FER_2"/>
    <property type="match status" value="1"/>
</dbReference>
<accession>A0A291B7X5</accession>
<dbReference type="EMBL" id="CP020660">
    <property type="protein sequence ID" value="ATF09095.1"/>
    <property type="molecule type" value="Genomic_DNA"/>
</dbReference>
<dbReference type="OrthoDB" id="581532at2"/>
<dbReference type="Pfam" id="PF00111">
    <property type="entry name" value="Fer2"/>
    <property type="match status" value="1"/>
</dbReference>
<reference evidence="3" key="1">
    <citation type="submission" date="2017-04" db="EMBL/GenBank/DDBJ databases">
        <title>Genome evolution of the luminous symbionts of deep sea anglerfish.</title>
        <authorList>
            <person name="Hendry T.A."/>
        </authorList>
    </citation>
    <scope>NUCLEOTIDE SEQUENCE [LARGE SCALE GENOMIC DNA]</scope>
</reference>
<dbReference type="CDD" id="cd00207">
    <property type="entry name" value="fer2"/>
    <property type="match status" value="1"/>
</dbReference>
<organism evidence="2 3">
    <name type="scientific">Candidatus Enterovibrio altilux</name>
    <dbReference type="NCBI Taxonomy" id="1927128"/>
    <lineage>
        <taxon>Bacteria</taxon>
        <taxon>Pseudomonadati</taxon>
        <taxon>Pseudomonadota</taxon>
        <taxon>Gammaproteobacteria</taxon>
        <taxon>Vibrionales</taxon>
        <taxon>Vibrionaceae</taxon>
        <taxon>Enterovibrio</taxon>
    </lineage>
</organism>
<dbReference type="Gene3D" id="3.10.20.30">
    <property type="match status" value="1"/>
</dbReference>
<protein>
    <submittedName>
        <fullName evidence="2">Ferredoxin</fullName>
    </submittedName>
</protein>
<evidence type="ECO:0000313" key="3">
    <source>
        <dbReference type="Proteomes" id="UP000218160"/>
    </source>
</evidence>
<evidence type="ECO:0000259" key="1">
    <source>
        <dbReference type="PROSITE" id="PS51085"/>
    </source>
</evidence>
<dbReference type="SUPFAM" id="SSF54292">
    <property type="entry name" value="2Fe-2S ferredoxin-like"/>
    <property type="match status" value="1"/>
</dbReference>
<dbReference type="PROSITE" id="PS00197">
    <property type="entry name" value="2FE2S_FER_1"/>
    <property type="match status" value="1"/>
</dbReference>